<proteinExistence type="predicted"/>
<accession>F0P067</accession>
<dbReference type="eggNOG" id="ENOG5033N5W">
    <property type="taxonomic scope" value="Bacteria"/>
</dbReference>
<protein>
    <submittedName>
        <fullName evidence="1">Uncharacterized protein</fullName>
    </submittedName>
</protein>
<reference evidence="2" key="2">
    <citation type="journal article" date="2011" name="Stand. Genomic Sci.">
        <title>Complete genome sequence of Weeksella virosa type strain (9751T).</title>
        <authorList>
            <person name="Lang E."/>
            <person name="Teshima H."/>
            <person name="Lucas S."/>
            <person name="Lapidus A."/>
            <person name="Hammon N."/>
            <person name="Deshpande S."/>
            <person name="Nolan M."/>
            <person name="Cheng J."/>
            <person name="Pitluck S."/>
            <person name="Liolios K."/>
            <person name="Pagani I."/>
            <person name="Mikhailova N."/>
            <person name="Ivanova N."/>
            <person name="Mavromatis K."/>
            <person name="Pati A."/>
            <person name="Tapia R."/>
            <person name="Han C."/>
            <person name="Goodwin L."/>
            <person name="Chen A."/>
            <person name="Palaniappan K."/>
            <person name="Land M."/>
            <person name="Hauser L."/>
            <person name="Chang Y."/>
            <person name="Jeffries C."/>
            <person name="Brambilla E."/>
            <person name="Kopitz M."/>
            <person name="Rohde M."/>
            <person name="Goker M."/>
            <person name="Tindall B."/>
            <person name="Detter J."/>
            <person name="Woyke T."/>
            <person name="Bristow J."/>
            <person name="Eisen J."/>
            <person name="Markowitz V."/>
            <person name="Hugenholtz P."/>
            <person name="Klenk H."/>
            <person name="Kyrpides N."/>
        </authorList>
    </citation>
    <scope>NUCLEOTIDE SEQUENCE [LARGE SCALE GENOMIC DNA]</scope>
    <source>
        <strain evidence="2">ATCC 43766 / DSM 16922 / JCM 21250 / NBRC 16016 / NCTC 11634 / CL345/78</strain>
    </source>
</reference>
<name>F0P067_WEEVC</name>
<evidence type="ECO:0000313" key="1">
    <source>
        <dbReference type="EMBL" id="ADX68427.1"/>
    </source>
</evidence>
<dbReference type="KEGG" id="wvi:Weevi_1735"/>
<evidence type="ECO:0000313" key="2">
    <source>
        <dbReference type="Proteomes" id="UP000008641"/>
    </source>
</evidence>
<gene>
    <name evidence="1" type="ordered locus">Weevi_1735</name>
</gene>
<dbReference type="Proteomes" id="UP000008641">
    <property type="component" value="Chromosome"/>
</dbReference>
<sequence>MLSTIIKKLGTREDKTLAPLAAAATTGVSIARFLGKRSIYGAIVGIGVGLVVKKIMKKQEEKQNLPVQEPQEI</sequence>
<keyword evidence="2" id="KW-1185">Reference proteome</keyword>
<dbReference type="HOGENOM" id="CLU_2703898_0_0_10"/>
<dbReference type="EMBL" id="CP002455">
    <property type="protein sequence ID" value="ADX68427.1"/>
    <property type="molecule type" value="Genomic_DNA"/>
</dbReference>
<reference evidence="1 2" key="1">
    <citation type="journal article" date="2011" name="Stand. Genomic Sci.">
        <title>Complete genome sequence of Weeksella virosa type strain (9751).</title>
        <authorList>
            <person name="Lang E."/>
            <person name="Teshima H."/>
            <person name="Lucas S."/>
            <person name="Lapidus A."/>
            <person name="Hammon N."/>
            <person name="Deshpande S."/>
            <person name="Nolan M."/>
            <person name="Cheng J.F."/>
            <person name="Pitluck S."/>
            <person name="Liolios K."/>
            <person name="Pagani I."/>
            <person name="Mikhailova N."/>
            <person name="Ivanova N."/>
            <person name="Mavromatis K."/>
            <person name="Pati A."/>
            <person name="Tapia R."/>
            <person name="Han C."/>
            <person name="Goodwin L."/>
            <person name="Chen A."/>
            <person name="Palaniappan K."/>
            <person name="Land M."/>
            <person name="Hauser L."/>
            <person name="Chang Y.J."/>
            <person name="Jeffries C.D."/>
            <person name="Brambilla E.M."/>
            <person name="Kopitz M."/>
            <person name="Rohde M."/>
            <person name="Goker M."/>
            <person name="Tindall B.J."/>
            <person name="Detter J.C."/>
            <person name="Woyke T."/>
            <person name="Bristow J."/>
            <person name="Eisen J.A."/>
            <person name="Markowitz V."/>
            <person name="Hugenholtz P."/>
            <person name="Klenk H.P."/>
            <person name="Kyrpides N.C."/>
        </authorList>
    </citation>
    <scope>NUCLEOTIDE SEQUENCE [LARGE SCALE GENOMIC DNA]</scope>
    <source>
        <strain evidence="2">ATCC 43766 / DSM 16922 / JCM 21250 / NBRC 16016 / NCTC 11634 / CL345/78</strain>
    </source>
</reference>
<dbReference type="AlphaFoldDB" id="F0P067"/>
<organism evidence="1 2">
    <name type="scientific">Weeksella virosa (strain ATCC 43766 / DSM 16922 / JCM 21250 / CCUG 30538 / CDC 9751 / IAM 14551 / NBRC 16016 / NCTC 11634 / CL345/78)</name>
    <dbReference type="NCBI Taxonomy" id="865938"/>
    <lineage>
        <taxon>Bacteria</taxon>
        <taxon>Pseudomonadati</taxon>
        <taxon>Bacteroidota</taxon>
        <taxon>Flavobacteriia</taxon>
        <taxon>Flavobacteriales</taxon>
        <taxon>Weeksellaceae</taxon>
        <taxon>Weeksella</taxon>
    </lineage>
</organism>
<dbReference type="RefSeq" id="WP_013598816.1">
    <property type="nucleotide sequence ID" value="NC_015144.1"/>
</dbReference>